<keyword evidence="4" id="KW-1185">Reference proteome</keyword>
<keyword evidence="2" id="KW-0732">Signal</keyword>
<feature type="chain" id="PRO_5045800185" evidence="2">
    <location>
        <begin position="24"/>
        <end position="91"/>
    </location>
</feature>
<gene>
    <name evidence="3" type="ORF">JAO74_04835</name>
</gene>
<organism evidence="3 4">
    <name type="scientific">Sphingomonas mollis</name>
    <dbReference type="NCBI Taxonomy" id="2795726"/>
    <lineage>
        <taxon>Bacteria</taxon>
        <taxon>Pseudomonadati</taxon>
        <taxon>Pseudomonadota</taxon>
        <taxon>Alphaproteobacteria</taxon>
        <taxon>Sphingomonadales</taxon>
        <taxon>Sphingomonadaceae</taxon>
        <taxon>Sphingomonas</taxon>
    </lineage>
</organism>
<feature type="region of interest" description="Disordered" evidence="1">
    <location>
        <begin position="39"/>
        <end position="59"/>
    </location>
</feature>
<sequence length="91" mass="9217">MNRSLPFAVLAGASLFSATAALAVSPQAKPAPKTAATAAHRTTAVHMTSTTRTTTTAPAGKARMVTARLANGKTVTYNCSLPGNASKQACK</sequence>
<reference evidence="4" key="1">
    <citation type="submission" date="2020-12" db="EMBL/GenBank/DDBJ databases">
        <title>Hymenobacter sp.</title>
        <authorList>
            <person name="Kim M.K."/>
        </authorList>
    </citation>
    <scope>NUCLEOTIDE SEQUENCE [LARGE SCALE GENOMIC DNA]</scope>
    <source>
        <strain evidence="4">BT553</strain>
    </source>
</reference>
<dbReference type="RefSeq" id="WP_199035701.1">
    <property type="nucleotide sequence ID" value="NZ_JAELXS010000002.1"/>
</dbReference>
<evidence type="ECO:0000256" key="2">
    <source>
        <dbReference type="SAM" id="SignalP"/>
    </source>
</evidence>
<proteinExistence type="predicted"/>
<evidence type="ECO:0000256" key="1">
    <source>
        <dbReference type="SAM" id="MobiDB-lite"/>
    </source>
</evidence>
<protein>
    <submittedName>
        <fullName evidence="3">Uncharacterized protein</fullName>
    </submittedName>
</protein>
<evidence type="ECO:0000313" key="3">
    <source>
        <dbReference type="EMBL" id="MBJ6121116.1"/>
    </source>
</evidence>
<accession>A0ABS0XM46</accession>
<evidence type="ECO:0000313" key="4">
    <source>
        <dbReference type="Proteomes" id="UP000640426"/>
    </source>
</evidence>
<dbReference type="EMBL" id="JAELXS010000002">
    <property type="protein sequence ID" value="MBJ6121116.1"/>
    <property type="molecule type" value="Genomic_DNA"/>
</dbReference>
<name>A0ABS0XM46_9SPHN</name>
<dbReference type="Proteomes" id="UP000640426">
    <property type="component" value="Unassembled WGS sequence"/>
</dbReference>
<comment type="caution">
    <text evidence="3">The sequence shown here is derived from an EMBL/GenBank/DDBJ whole genome shotgun (WGS) entry which is preliminary data.</text>
</comment>
<feature type="signal peptide" evidence="2">
    <location>
        <begin position="1"/>
        <end position="23"/>
    </location>
</feature>